<name>A0AAN9F2S2_CROPI</name>
<accession>A0AAN9F2S2</accession>
<protein>
    <submittedName>
        <fullName evidence="1">Uncharacterized protein</fullName>
    </submittedName>
</protein>
<dbReference type="AlphaFoldDB" id="A0AAN9F2S2"/>
<proteinExistence type="predicted"/>
<organism evidence="1 2">
    <name type="scientific">Crotalaria pallida</name>
    <name type="common">Smooth rattlebox</name>
    <name type="synonym">Crotalaria striata</name>
    <dbReference type="NCBI Taxonomy" id="3830"/>
    <lineage>
        <taxon>Eukaryota</taxon>
        <taxon>Viridiplantae</taxon>
        <taxon>Streptophyta</taxon>
        <taxon>Embryophyta</taxon>
        <taxon>Tracheophyta</taxon>
        <taxon>Spermatophyta</taxon>
        <taxon>Magnoliopsida</taxon>
        <taxon>eudicotyledons</taxon>
        <taxon>Gunneridae</taxon>
        <taxon>Pentapetalae</taxon>
        <taxon>rosids</taxon>
        <taxon>fabids</taxon>
        <taxon>Fabales</taxon>
        <taxon>Fabaceae</taxon>
        <taxon>Papilionoideae</taxon>
        <taxon>50 kb inversion clade</taxon>
        <taxon>genistoids sensu lato</taxon>
        <taxon>core genistoids</taxon>
        <taxon>Crotalarieae</taxon>
        <taxon>Crotalaria</taxon>
    </lineage>
</organism>
<comment type="caution">
    <text evidence="1">The sequence shown here is derived from an EMBL/GenBank/DDBJ whole genome shotgun (WGS) entry which is preliminary data.</text>
</comment>
<dbReference type="EMBL" id="JAYWIO010000004">
    <property type="protein sequence ID" value="KAK7268602.1"/>
    <property type="molecule type" value="Genomic_DNA"/>
</dbReference>
<evidence type="ECO:0000313" key="1">
    <source>
        <dbReference type="EMBL" id="KAK7268602.1"/>
    </source>
</evidence>
<evidence type="ECO:0000313" key="2">
    <source>
        <dbReference type="Proteomes" id="UP001372338"/>
    </source>
</evidence>
<dbReference type="Proteomes" id="UP001372338">
    <property type="component" value="Unassembled WGS sequence"/>
</dbReference>
<gene>
    <name evidence="1" type="ORF">RIF29_21303</name>
</gene>
<reference evidence="1 2" key="1">
    <citation type="submission" date="2024-01" db="EMBL/GenBank/DDBJ databases">
        <title>The genomes of 5 underutilized Papilionoideae crops provide insights into root nodulation and disease resistanc.</title>
        <authorList>
            <person name="Yuan L."/>
        </authorList>
    </citation>
    <scope>NUCLEOTIDE SEQUENCE [LARGE SCALE GENOMIC DNA]</scope>
    <source>
        <strain evidence="1">ZHUSHIDOU_FW_LH</strain>
        <tissue evidence="1">Leaf</tissue>
    </source>
</reference>
<keyword evidence="2" id="KW-1185">Reference proteome</keyword>
<sequence>MALFAIDLWETRGKRLCVSHSFLFSASIDIGFVKVKAENMDINSMSTVSGDKVACLNRKVVTMEDSSGECLVDTLIGFSDMEKDFLNTNNTRNKCRLLQCCYDKENKENVVNAKVPRAPHCRGSDRPNDVLRNLTNDPKLPVLKPRGCTSLSKVDLGRSEILCKDLSFYDVEVMVDAQGLWNPNCAAELCNNGNSNVYEEFLDFERDNCLIETLVEADSAYSGNALNAFCLMCFFVAQRNVSKPVVVNDVQTYLEYSACRAEKLMSLCPVNDMIRSDIKYVRTISTYNSFPPVDSIGPDQPENFVVGGSGSSVMFQKGVQRGHESAFLVTPGNYADFVGLK</sequence>